<gene>
    <name evidence="2" type="ORF">MKZ38_003958</name>
</gene>
<protein>
    <submittedName>
        <fullName evidence="2">Uncharacterized protein</fullName>
    </submittedName>
</protein>
<dbReference type="EMBL" id="JAKWBI020000232">
    <property type="protein sequence ID" value="KAJ2898406.1"/>
    <property type="molecule type" value="Genomic_DNA"/>
</dbReference>
<reference evidence="2" key="1">
    <citation type="submission" date="2022-07" db="EMBL/GenBank/DDBJ databases">
        <title>Draft genome sequence of Zalerion maritima ATCC 34329, a (micro)plastics degrading marine fungus.</title>
        <authorList>
            <person name="Paco A."/>
            <person name="Goncalves M.F.M."/>
            <person name="Rocha-Santos T.A.P."/>
            <person name="Alves A."/>
        </authorList>
    </citation>
    <scope>NUCLEOTIDE SEQUENCE</scope>
    <source>
        <strain evidence="2">ATCC 34329</strain>
    </source>
</reference>
<keyword evidence="3" id="KW-1185">Reference proteome</keyword>
<organism evidence="2 3">
    <name type="scientific">Zalerion maritima</name>
    <dbReference type="NCBI Taxonomy" id="339359"/>
    <lineage>
        <taxon>Eukaryota</taxon>
        <taxon>Fungi</taxon>
        <taxon>Dikarya</taxon>
        <taxon>Ascomycota</taxon>
        <taxon>Pezizomycotina</taxon>
        <taxon>Sordariomycetes</taxon>
        <taxon>Lulworthiomycetidae</taxon>
        <taxon>Lulworthiales</taxon>
        <taxon>Lulworthiaceae</taxon>
        <taxon>Zalerion</taxon>
    </lineage>
</organism>
<dbReference type="AlphaFoldDB" id="A0AAD5RM92"/>
<evidence type="ECO:0000313" key="2">
    <source>
        <dbReference type="EMBL" id="KAJ2898406.1"/>
    </source>
</evidence>
<evidence type="ECO:0000313" key="3">
    <source>
        <dbReference type="Proteomes" id="UP001201980"/>
    </source>
</evidence>
<feature type="compositionally biased region" description="Basic and acidic residues" evidence="1">
    <location>
        <begin position="340"/>
        <end position="366"/>
    </location>
</feature>
<dbReference type="Proteomes" id="UP001201980">
    <property type="component" value="Unassembled WGS sequence"/>
</dbReference>
<accession>A0AAD5RM92</accession>
<feature type="region of interest" description="Disordered" evidence="1">
    <location>
        <begin position="411"/>
        <end position="443"/>
    </location>
</feature>
<comment type="caution">
    <text evidence="2">The sequence shown here is derived from an EMBL/GenBank/DDBJ whole genome shotgun (WGS) entry which is preliminary data.</text>
</comment>
<feature type="compositionally biased region" description="Acidic residues" evidence="1">
    <location>
        <begin position="417"/>
        <end position="427"/>
    </location>
</feature>
<feature type="region of interest" description="Disordered" evidence="1">
    <location>
        <begin position="337"/>
        <end position="366"/>
    </location>
</feature>
<dbReference type="Pfam" id="PF12311">
    <property type="entry name" value="DUF3632"/>
    <property type="match status" value="1"/>
</dbReference>
<evidence type="ECO:0000256" key="1">
    <source>
        <dbReference type="SAM" id="MobiDB-lite"/>
    </source>
</evidence>
<name>A0AAD5RM92_9PEZI</name>
<dbReference type="InterPro" id="IPR022085">
    <property type="entry name" value="OpdG"/>
</dbReference>
<proteinExistence type="predicted"/>
<sequence>MVEDATGSDGETLWNKRVLGERLSAYATASEDVTANGHGVESEEREKRKCAIVKELHGLGEDGIGYVMDNIVTLSGAFGEPSRDLAHGHLARLVEGLAGINPQSPHAAPVPTLHATRVTSILTSFLMKHLQSPGALGHIWNPHRDFRSALRYCLPGSCPECPASHLELRTDPDIPPNSQLTLHNPYPLPRGLCEEWISLNAFAARLFSDGLSSYLNVFIRTVADLLAVEMMDMEMDDDWKLATVFYPDIPRLVKLQVVHSWLQHAGQPLFRKMNKGITGSWKVWGFDIPTWNKLRSTVEEMATEDVMGLGDMWGFGRMEKPEVRDMAAEVAKLMAEVESSVEREPERRRHVEKTSGNEPRNEERPSKEIFRVVENTHGAGLCIEKISHIPVVPLGEKKLSYTTKITDEEVDSCSSGFEDEGYGEDGSTDGGSTKGEALVAECG</sequence>